<organism evidence="1 2">
    <name type="scientific">Pararge aegeria aegeria</name>
    <dbReference type="NCBI Taxonomy" id="348720"/>
    <lineage>
        <taxon>Eukaryota</taxon>
        <taxon>Metazoa</taxon>
        <taxon>Ecdysozoa</taxon>
        <taxon>Arthropoda</taxon>
        <taxon>Hexapoda</taxon>
        <taxon>Insecta</taxon>
        <taxon>Pterygota</taxon>
        <taxon>Neoptera</taxon>
        <taxon>Endopterygota</taxon>
        <taxon>Lepidoptera</taxon>
        <taxon>Glossata</taxon>
        <taxon>Ditrysia</taxon>
        <taxon>Papilionoidea</taxon>
        <taxon>Nymphalidae</taxon>
        <taxon>Satyrinae</taxon>
        <taxon>Satyrini</taxon>
        <taxon>Parargina</taxon>
        <taxon>Pararge</taxon>
    </lineage>
</organism>
<proteinExistence type="predicted"/>
<dbReference type="Proteomes" id="UP000838756">
    <property type="component" value="Unassembled WGS sequence"/>
</dbReference>
<name>A0A8S4SBE6_9NEOP</name>
<evidence type="ECO:0000313" key="2">
    <source>
        <dbReference type="Proteomes" id="UP000838756"/>
    </source>
</evidence>
<evidence type="ECO:0000313" key="1">
    <source>
        <dbReference type="EMBL" id="CAH2256877.1"/>
    </source>
</evidence>
<protein>
    <submittedName>
        <fullName evidence="1">Jg11022 protein</fullName>
    </submittedName>
</protein>
<sequence>MRSETGTLIFAGEDAVLALCVCAKTTLVLRPQIEYAPPVASAARRGDALQMLRLALFPGPLQHAYNEQVVLRAVTRWAPARWGLQIVDSVDSGRL</sequence>
<reference evidence="1" key="1">
    <citation type="submission" date="2022-03" db="EMBL/GenBank/DDBJ databases">
        <authorList>
            <person name="Lindestad O."/>
        </authorList>
    </citation>
    <scope>NUCLEOTIDE SEQUENCE</scope>
</reference>
<comment type="caution">
    <text evidence="1">The sequence shown here is derived from an EMBL/GenBank/DDBJ whole genome shotgun (WGS) entry which is preliminary data.</text>
</comment>
<gene>
    <name evidence="1" type="primary">jg11022</name>
    <name evidence="1" type="ORF">PAEG_LOCUS23055</name>
</gene>
<keyword evidence="2" id="KW-1185">Reference proteome</keyword>
<accession>A0A8S4SBE6</accession>
<dbReference type="EMBL" id="CAKXAJ010026113">
    <property type="protein sequence ID" value="CAH2256877.1"/>
    <property type="molecule type" value="Genomic_DNA"/>
</dbReference>
<dbReference type="AlphaFoldDB" id="A0A8S4SBE6"/>